<evidence type="ECO:0000313" key="11">
    <source>
        <dbReference type="Proteomes" id="UP000410492"/>
    </source>
</evidence>
<keyword evidence="6" id="KW-0496">Mitochondrion</keyword>
<evidence type="ECO:0000256" key="2">
    <source>
        <dbReference type="ARBA" id="ARBA00009170"/>
    </source>
</evidence>
<comment type="similarity">
    <text evidence="2">Belongs to the metaxin family.</text>
</comment>
<dbReference type="CDD" id="cd03211">
    <property type="entry name" value="GST_C_Metaxin2"/>
    <property type="match status" value="1"/>
</dbReference>
<keyword evidence="3" id="KW-0813">Transport</keyword>
<feature type="domain" description="Mitochondrial outer membrane transport complex Sam37/metaxin N-terminal" evidence="8">
    <location>
        <begin position="52"/>
        <end position="173"/>
    </location>
</feature>
<gene>
    <name evidence="10" type="ORF">CALMAC_LOCUS2020</name>
</gene>
<evidence type="ECO:0000256" key="5">
    <source>
        <dbReference type="ARBA" id="ARBA00022927"/>
    </source>
</evidence>
<evidence type="ECO:0000259" key="8">
    <source>
        <dbReference type="Pfam" id="PF10568"/>
    </source>
</evidence>
<protein>
    <recommendedName>
        <fullName evidence="12">GST C-terminal domain-containing protein</fullName>
    </recommendedName>
</protein>
<dbReference type="InterPro" id="IPR019564">
    <property type="entry name" value="Sam37/metaxin_N"/>
</dbReference>
<dbReference type="InterPro" id="IPR033468">
    <property type="entry name" value="Metaxin_GST"/>
</dbReference>
<name>A0A653BLF5_CALMS</name>
<dbReference type="OrthoDB" id="198787at2759"/>
<evidence type="ECO:0000256" key="7">
    <source>
        <dbReference type="ARBA" id="ARBA00023136"/>
    </source>
</evidence>
<evidence type="ECO:0000313" key="10">
    <source>
        <dbReference type="EMBL" id="VEN36389.1"/>
    </source>
</evidence>
<reference evidence="10 11" key="1">
    <citation type="submission" date="2019-01" db="EMBL/GenBank/DDBJ databases">
        <authorList>
            <person name="Sayadi A."/>
        </authorList>
    </citation>
    <scope>NUCLEOTIDE SEQUENCE [LARGE SCALE GENOMIC DNA]</scope>
</reference>
<dbReference type="InterPro" id="IPR050931">
    <property type="entry name" value="Mito_Protein_Transport_Metaxin"/>
</dbReference>
<evidence type="ECO:0000256" key="3">
    <source>
        <dbReference type="ARBA" id="ARBA00022448"/>
    </source>
</evidence>
<evidence type="ECO:0000256" key="4">
    <source>
        <dbReference type="ARBA" id="ARBA00022787"/>
    </source>
</evidence>
<evidence type="ECO:0000256" key="1">
    <source>
        <dbReference type="ARBA" id="ARBA00004294"/>
    </source>
</evidence>
<keyword evidence="11" id="KW-1185">Reference proteome</keyword>
<dbReference type="SUPFAM" id="SSF47616">
    <property type="entry name" value="GST C-terminal domain-like"/>
    <property type="match status" value="1"/>
</dbReference>
<dbReference type="GO" id="GO:0001401">
    <property type="term" value="C:SAM complex"/>
    <property type="evidence" value="ECO:0007669"/>
    <property type="project" value="InterPro"/>
</dbReference>
<accession>A0A653BLF5</accession>
<dbReference type="InterPro" id="IPR036282">
    <property type="entry name" value="Glutathione-S-Trfase_C_sf"/>
</dbReference>
<keyword evidence="4" id="KW-1000">Mitochondrion outer membrane</keyword>
<dbReference type="EMBL" id="CAACVG010002357">
    <property type="protein sequence ID" value="VEN36389.1"/>
    <property type="molecule type" value="Genomic_DNA"/>
</dbReference>
<dbReference type="Proteomes" id="UP000410492">
    <property type="component" value="Unassembled WGS sequence"/>
</dbReference>
<keyword evidence="7" id="KW-0472">Membrane</keyword>
<dbReference type="Pfam" id="PF17171">
    <property type="entry name" value="GST_C_6"/>
    <property type="match status" value="1"/>
</dbReference>
<evidence type="ECO:0000259" key="9">
    <source>
        <dbReference type="Pfam" id="PF17171"/>
    </source>
</evidence>
<evidence type="ECO:0000256" key="6">
    <source>
        <dbReference type="ARBA" id="ARBA00023128"/>
    </source>
</evidence>
<dbReference type="PANTHER" id="PTHR12289:SF38">
    <property type="entry name" value="METAXIN-2"/>
    <property type="match status" value="1"/>
</dbReference>
<feature type="domain" description="Metaxin glutathione S-transferase" evidence="9">
    <location>
        <begin position="198"/>
        <end position="260"/>
    </location>
</feature>
<evidence type="ECO:0008006" key="12">
    <source>
        <dbReference type="Google" id="ProtNLM"/>
    </source>
</evidence>
<dbReference type="AlphaFoldDB" id="A0A653BLF5"/>
<dbReference type="GO" id="GO:0007005">
    <property type="term" value="P:mitochondrion organization"/>
    <property type="evidence" value="ECO:0007669"/>
    <property type="project" value="TreeGrafter"/>
</dbReference>
<dbReference type="GO" id="GO:0015031">
    <property type="term" value="P:protein transport"/>
    <property type="evidence" value="ECO:0007669"/>
    <property type="project" value="UniProtKB-KW"/>
</dbReference>
<keyword evidence="5" id="KW-0653">Protein transport</keyword>
<dbReference type="Pfam" id="PF10568">
    <property type="entry name" value="Tom37"/>
    <property type="match status" value="1"/>
</dbReference>
<comment type="subcellular location">
    <subcellularLocation>
        <location evidence="1">Mitochondrion outer membrane</location>
    </subcellularLocation>
</comment>
<dbReference type="PANTHER" id="PTHR12289">
    <property type="entry name" value="METAXIN RELATED"/>
    <property type="match status" value="1"/>
</dbReference>
<dbReference type="Gene3D" id="1.20.1050.10">
    <property type="match status" value="1"/>
</dbReference>
<proteinExistence type="inferred from homology"/>
<organism evidence="10 11">
    <name type="scientific">Callosobruchus maculatus</name>
    <name type="common">Southern cowpea weevil</name>
    <name type="synonym">Pulse bruchid</name>
    <dbReference type="NCBI Taxonomy" id="64391"/>
    <lineage>
        <taxon>Eukaryota</taxon>
        <taxon>Metazoa</taxon>
        <taxon>Ecdysozoa</taxon>
        <taxon>Arthropoda</taxon>
        <taxon>Hexapoda</taxon>
        <taxon>Insecta</taxon>
        <taxon>Pterygota</taxon>
        <taxon>Neoptera</taxon>
        <taxon>Endopterygota</taxon>
        <taxon>Coleoptera</taxon>
        <taxon>Polyphaga</taxon>
        <taxon>Cucujiformia</taxon>
        <taxon>Chrysomeloidea</taxon>
        <taxon>Chrysomelidae</taxon>
        <taxon>Bruchinae</taxon>
        <taxon>Bruchini</taxon>
        <taxon>Callosobruchus</taxon>
    </lineage>
</organism>
<sequence>MLLDFSLIEDEGINEIESPLLSGVTQEPWPKDVKLYQPYELNQILLPDHANCLAVKTFLRMCHLNYEVVYKANAEAMSPTLKVPFIKAGQFVVANLEGIVQFVNGKGIMLTEKLDNEQKADMRAFMSLIHNVIENAELHICWADKLTYNRVTRVRHGSVYPWPLSYMQNWEKRSQVIKKLKALDWYNKTLDDVFAEVEACCEALNTRLDGKRYFFEEGPTELDALAFGHLSAILKTSLPRCELVSIVKKYPQLVDLVQRIRKEYF</sequence>